<dbReference type="InterPro" id="IPR011989">
    <property type="entry name" value="ARM-like"/>
</dbReference>
<organism evidence="8 9">
    <name type="scientific">[Torrubiella] hemipterigena</name>
    <dbReference type="NCBI Taxonomy" id="1531966"/>
    <lineage>
        <taxon>Eukaryota</taxon>
        <taxon>Fungi</taxon>
        <taxon>Dikarya</taxon>
        <taxon>Ascomycota</taxon>
        <taxon>Pezizomycotina</taxon>
        <taxon>Sordariomycetes</taxon>
        <taxon>Hypocreomycetidae</taxon>
        <taxon>Hypocreales</taxon>
        <taxon>Clavicipitaceae</taxon>
        <taxon>Clavicipitaceae incertae sedis</taxon>
        <taxon>'Torrubiella' clade</taxon>
    </lineage>
</organism>
<evidence type="ECO:0000259" key="7">
    <source>
        <dbReference type="Pfam" id="PF04871"/>
    </source>
</evidence>
<gene>
    <name evidence="8" type="ORF">VHEMI04460</name>
</gene>
<dbReference type="PANTHER" id="PTHR10013:SF0">
    <property type="entry name" value="GENERAL VESICULAR TRANSPORT FACTOR P115"/>
    <property type="match status" value="1"/>
</dbReference>
<feature type="domain" description="Vesicle tethering protein Uso1/P115-like head" evidence="6">
    <location>
        <begin position="341"/>
        <end position="649"/>
    </location>
</feature>
<feature type="region of interest" description="Disordered" evidence="5">
    <location>
        <begin position="964"/>
        <end position="988"/>
    </location>
</feature>
<dbReference type="InterPro" id="IPR006953">
    <property type="entry name" value="Vesicle_Uso1_P115_head"/>
</dbReference>
<evidence type="ECO:0000256" key="5">
    <source>
        <dbReference type="SAM" id="MobiDB-lite"/>
    </source>
</evidence>
<feature type="coiled-coil region" evidence="4">
    <location>
        <begin position="674"/>
        <end position="715"/>
    </location>
</feature>
<dbReference type="OrthoDB" id="198977at2759"/>
<evidence type="ECO:0000256" key="1">
    <source>
        <dbReference type="ARBA" id="ARBA00004555"/>
    </source>
</evidence>
<dbReference type="GO" id="GO:0006886">
    <property type="term" value="P:intracellular protein transport"/>
    <property type="evidence" value="ECO:0007669"/>
    <property type="project" value="InterPro"/>
</dbReference>
<dbReference type="PANTHER" id="PTHR10013">
    <property type="entry name" value="GENERAL VESICULAR TRANSPORT FACTOR P115"/>
    <property type="match status" value="1"/>
</dbReference>
<feature type="domain" description="Uso1/p115-like vesicle tethering protein C-terminal" evidence="7">
    <location>
        <begin position="884"/>
        <end position="986"/>
    </location>
</feature>
<dbReference type="GO" id="GO:0005795">
    <property type="term" value="C:Golgi stack"/>
    <property type="evidence" value="ECO:0007669"/>
    <property type="project" value="TreeGrafter"/>
</dbReference>
<dbReference type="AlphaFoldDB" id="A0A0A1T1B9"/>
<feature type="compositionally biased region" description="Acidic residues" evidence="5">
    <location>
        <begin position="975"/>
        <end position="988"/>
    </location>
</feature>
<accession>A0A0A1T1B9</accession>
<keyword evidence="3 4" id="KW-0175">Coiled coil</keyword>
<dbReference type="Proteomes" id="UP000039046">
    <property type="component" value="Unassembled WGS sequence"/>
</dbReference>
<feature type="region of interest" description="Disordered" evidence="5">
    <location>
        <begin position="914"/>
        <end position="937"/>
    </location>
</feature>
<dbReference type="InterPro" id="IPR006955">
    <property type="entry name" value="Uso1_p115_C"/>
</dbReference>
<dbReference type="GO" id="GO:0006888">
    <property type="term" value="P:endoplasmic reticulum to Golgi vesicle-mediated transport"/>
    <property type="evidence" value="ECO:0007669"/>
    <property type="project" value="TreeGrafter"/>
</dbReference>
<dbReference type="GO" id="GO:0000139">
    <property type="term" value="C:Golgi membrane"/>
    <property type="evidence" value="ECO:0007669"/>
    <property type="project" value="InterPro"/>
</dbReference>
<sequence length="988" mass="109820">MFSIATAPAKQSATEAISILGGRLASGTLLEDRRAAILGLRSFAKDFPATVASAALRDLIGSLSKDGEDADTVKVVLETLLMLFNPSADSPEASEEIMLWMADEFTQRQENVTLLLEFLESSEFYSRLYALQLLNAILVARTERTEECVFTAPLGISRLVLVLDDDRDAIRNEAVSLLIGLTPTSIDIQKLVAFESAFDKIFYIIDAEGSLNEGGRTVEDCLILLANLLRRNSSNQALFRESGGVKRLGILLQSLAAAQPAEAPLSPWAETQRNRNTYAFLAIVRLLLQPRSSGVLQNQTLLWKHGLCHEILQLAFNDALPIEIKAEALMTCGDMVRDATSLQETFAQLSVSSTQGQSPTNADLKRDDSRVYVIDGLLELTLNTQDSSSFDLRFAASECLKSYFSNHLDVRLHFLSRAIEGYLAGGNESANILNVLLRPSTDLMATDPYRQWFAAVIAFHLIFENPEGKAKALAIAEGDAADGEEVVTSLQTIAAHFITGINRGDDHRILIGYAMLLTGWLFEDLDAVNDFLSEGSNVQSLIQAVSQPTIVCGEIVQGLCAMLLGIVYEFSTKDSTISRTALHSMLMSRLDRERYVDRLVQLRSHPALRDFETTPQKRDPLTANGLAEVYFDSCFVNFFKDNYSRISRAMDRSPELEISIITNGVQKGISRELVDSLRSQLKEKEQALETAKATAMSLEARFIEEQTEHRRLKEEAAKELTKMTRTSEDKLKAQELELVAFKDSQATKDAEFERRVAAIQVALTAKEADYQRELDNTRKSSQAEIDQIQRRAAADAEQAQKRFTADMEQYKRRAEQESEQRQKQLAAESQQAQGRATAQAADLKATISRLEVDLAKLAKEKEIDLRTKTQEISAKDAEMVEIRTKHNKLQAELKGTLENTDEKLKDLESQLETAKSSEAASKQKLSQVEASVAETEKAKEAIQSELDDLLIVFADLEEQVAKQKTRLRELGEPVSDADDSDEDEDDVD</sequence>
<dbReference type="InterPro" id="IPR024095">
    <property type="entry name" value="Vesicle_P115"/>
</dbReference>
<protein>
    <recommendedName>
        <fullName evidence="10">Intracellular protein transport protein</fullName>
    </recommendedName>
</protein>
<evidence type="ECO:0000256" key="3">
    <source>
        <dbReference type="ARBA" id="ARBA00023054"/>
    </source>
</evidence>
<evidence type="ECO:0000259" key="6">
    <source>
        <dbReference type="Pfam" id="PF04869"/>
    </source>
</evidence>
<evidence type="ECO:0000256" key="2">
    <source>
        <dbReference type="ARBA" id="ARBA00023034"/>
    </source>
</evidence>
<keyword evidence="2" id="KW-0333">Golgi apparatus</keyword>
<reference evidence="8 9" key="1">
    <citation type="journal article" date="2015" name="Genome Announc.">
        <title>Draft Genome Sequence and Gene Annotation of the Entomopathogenic Fungus Verticillium hemipterigenum.</title>
        <authorList>
            <person name="Horn F."/>
            <person name="Habel A."/>
            <person name="Scharf D.H."/>
            <person name="Dworschak J."/>
            <person name="Brakhage A.A."/>
            <person name="Guthke R."/>
            <person name="Hertweck C."/>
            <person name="Linde J."/>
        </authorList>
    </citation>
    <scope>NUCLEOTIDE SEQUENCE [LARGE SCALE GENOMIC DNA]</scope>
</reference>
<dbReference type="FunFam" id="1.25.10.10:FF:000296">
    <property type="entry name" value="Related to transport protein USO1"/>
    <property type="match status" value="1"/>
</dbReference>
<dbReference type="GO" id="GO:0012507">
    <property type="term" value="C:ER to Golgi transport vesicle membrane"/>
    <property type="evidence" value="ECO:0007669"/>
    <property type="project" value="TreeGrafter"/>
</dbReference>
<dbReference type="EMBL" id="CDHN01000002">
    <property type="protein sequence ID" value="CEJ87596.1"/>
    <property type="molecule type" value="Genomic_DNA"/>
</dbReference>
<proteinExistence type="predicted"/>
<evidence type="ECO:0000313" key="9">
    <source>
        <dbReference type="Proteomes" id="UP000039046"/>
    </source>
</evidence>
<comment type="subcellular location">
    <subcellularLocation>
        <location evidence="1">Golgi apparatus</location>
    </subcellularLocation>
</comment>
<evidence type="ECO:0008006" key="10">
    <source>
        <dbReference type="Google" id="ProtNLM"/>
    </source>
</evidence>
<dbReference type="GO" id="GO:0048280">
    <property type="term" value="P:vesicle fusion with Golgi apparatus"/>
    <property type="evidence" value="ECO:0007669"/>
    <property type="project" value="InterPro"/>
</dbReference>
<dbReference type="SUPFAM" id="SSF48371">
    <property type="entry name" value="ARM repeat"/>
    <property type="match status" value="1"/>
</dbReference>
<dbReference type="Pfam" id="PF04869">
    <property type="entry name" value="Uso1_p115_head"/>
    <property type="match status" value="1"/>
</dbReference>
<name>A0A0A1T1B9_9HYPO</name>
<dbReference type="HOGENOM" id="CLU_006318_4_0_1"/>
<dbReference type="InterPro" id="IPR016024">
    <property type="entry name" value="ARM-type_fold"/>
</dbReference>
<evidence type="ECO:0000313" key="8">
    <source>
        <dbReference type="EMBL" id="CEJ87596.1"/>
    </source>
</evidence>
<dbReference type="GO" id="GO:0048211">
    <property type="term" value="P:Golgi vesicle docking"/>
    <property type="evidence" value="ECO:0007669"/>
    <property type="project" value="TreeGrafter"/>
</dbReference>
<dbReference type="GO" id="GO:0005783">
    <property type="term" value="C:endoplasmic reticulum"/>
    <property type="evidence" value="ECO:0007669"/>
    <property type="project" value="TreeGrafter"/>
</dbReference>
<dbReference type="Pfam" id="PF04871">
    <property type="entry name" value="Uso1_p115_C"/>
    <property type="match status" value="1"/>
</dbReference>
<keyword evidence="9" id="KW-1185">Reference proteome</keyword>
<dbReference type="Gene3D" id="1.25.10.10">
    <property type="entry name" value="Leucine-rich Repeat Variant"/>
    <property type="match status" value="1"/>
</dbReference>
<evidence type="ECO:0000256" key="4">
    <source>
        <dbReference type="SAM" id="Coils"/>
    </source>
</evidence>
<dbReference type="STRING" id="1531966.A0A0A1T1B9"/>
<feature type="compositionally biased region" description="Polar residues" evidence="5">
    <location>
        <begin position="914"/>
        <end position="929"/>
    </location>
</feature>